<dbReference type="AlphaFoldDB" id="A0A9Q4NSW7"/>
<gene>
    <name evidence="2" type="ORF">NUW87_09290</name>
</gene>
<dbReference type="EMBL" id="JANRML010000013">
    <property type="protein sequence ID" value="MCZ2221562.1"/>
    <property type="molecule type" value="Genomic_DNA"/>
</dbReference>
<evidence type="ECO:0000313" key="3">
    <source>
        <dbReference type="Proteomes" id="UP001071110"/>
    </source>
</evidence>
<evidence type="ECO:0000313" key="2">
    <source>
        <dbReference type="EMBL" id="MCZ2221562.1"/>
    </source>
</evidence>
<dbReference type="RefSeq" id="WP_239220050.1">
    <property type="nucleotide sequence ID" value="NZ_BAABDP010000019.1"/>
</dbReference>
<accession>A0A9Q4NSW7</accession>
<feature type="region of interest" description="Disordered" evidence="1">
    <location>
        <begin position="1"/>
        <end position="26"/>
    </location>
</feature>
<name>A0A9Q4NSW7_9CORY</name>
<sequence>MALNLRLTDDDDRKLSDLAKSSGTSKQQTLLRLVHQEWEKEEARRHAHAELDRIFQSRSRLMDRLKDA</sequence>
<proteinExistence type="predicted"/>
<dbReference type="Proteomes" id="UP001071110">
    <property type="component" value="Unassembled WGS sequence"/>
</dbReference>
<comment type="caution">
    <text evidence="2">The sequence shown here is derived from an EMBL/GenBank/DDBJ whole genome shotgun (WGS) entry which is preliminary data.</text>
</comment>
<reference evidence="2" key="1">
    <citation type="submission" date="2022-08" db="EMBL/GenBank/DDBJ databases">
        <title>Corynebacterium sp. nov., isolated from clinical breast specimens.</title>
        <authorList>
            <person name="Zhang T."/>
        </authorList>
    </citation>
    <scope>NUCLEOTIDE SEQUENCE</scope>
    <source>
        <strain evidence="2">CCUG 57942</strain>
    </source>
</reference>
<feature type="compositionally biased region" description="Basic and acidic residues" evidence="1">
    <location>
        <begin position="7"/>
        <end position="17"/>
    </location>
</feature>
<protein>
    <submittedName>
        <fullName evidence="2">CopG family transcriptional regulator</fullName>
    </submittedName>
</protein>
<organism evidence="2 3">
    <name type="scientific">Corynebacterium pilbarense</name>
    <dbReference type="NCBI Taxonomy" id="1288393"/>
    <lineage>
        <taxon>Bacteria</taxon>
        <taxon>Bacillati</taxon>
        <taxon>Actinomycetota</taxon>
        <taxon>Actinomycetes</taxon>
        <taxon>Mycobacteriales</taxon>
        <taxon>Corynebacteriaceae</taxon>
        <taxon>Corynebacterium</taxon>
    </lineage>
</organism>
<keyword evidence="3" id="KW-1185">Reference proteome</keyword>
<evidence type="ECO:0000256" key="1">
    <source>
        <dbReference type="SAM" id="MobiDB-lite"/>
    </source>
</evidence>